<dbReference type="RefSeq" id="WP_262563012.1">
    <property type="nucleotide sequence ID" value="NZ_JAOQJF010000007.1"/>
</dbReference>
<dbReference type="InterPro" id="IPR000380">
    <property type="entry name" value="Topo_IA"/>
</dbReference>
<dbReference type="GO" id="GO:0016853">
    <property type="term" value="F:isomerase activity"/>
    <property type="evidence" value="ECO:0007669"/>
    <property type="project" value="UniProtKB-KW"/>
</dbReference>
<dbReference type="EC" id="5.6.2.-" evidence="3"/>
<evidence type="ECO:0000313" key="4">
    <source>
        <dbReference type="Proteomes" id="UP001652395"/>
    </source>
</evidence>
<dbReference type="EMBL" id="JAOQJF010000007">
    <property type="protein sequence ID" value="MCU6799287.1"/>
    <property type="molecule type" value="Genomic_DNA"/>
</dbReference>
<dbReference type="PANTHER" id="PTHR11390:SF21">
    <property type="entry name" value="DNA TOPOISOMERASE 3-ALPHA"/>
    <property type="match status" value="1"/>
</dbReference>
<organism evidence="3 4">
    <name type="scientific">Alitiscatomonas aceti</name>
    <dbReference type="NCBI Taxonomy" id="2981724"/>
    <lineage>
        <taxon>Bacteria</taxon>
        <taxon>Bacillati</taxon>
        <taxon>Bacillota</taxon>
        <taxon>Clostridia</taxon>
        <taxon>Lachnospirales</taxon>
        <taxon>Lachnospiraceae</taxon>
        <taxon>Alitiscatomonas</taxon>
    </lineage>
</organism>
<dbReference type="InterPro" id="IPR013824">
    <property type="entry name" value="Topo_IA_cen_sub1"/>
</dbReference>
<dbReference type="PROSITE" id="PS52039">
    <property type="entry name" value="TOPO_IA_2"/>
    <property type="match status" value="1"/>
</dbReference>
<dbReference type="InterPro" id="IPR013497">
    <property type="entry name" value="Topo_IA_cen"/>
</dbReference>
<name>A0ABT2UZL4_9FIRM</name>
<dbReference type="PANTHER" id="PTHR11390">
    <property type="entry name" value="PROKARYOTIC DNA TOPOISOMERASE"/>
    <property type="match status" value="1"/>
</dbReference>
<protein>
    <submittedName>
        <fullName evidence="3">DNA topoisomerase</fullName>
        <ecNumber evidence="3">5.6.2.-</ecNumber>
    </submittedName>
</protein>
<keyword evidence="4" id="KW-1185">Reference proteome</keyword>
<proteinExistence type="predicted"/>
<accession>A0ABT2UZL4</accession>
<comment type="caution">
    <text evidence="3">The sequence shown here is derived from an EMBL/GenBank/DDBJ whole genome shotgun (WGS) entry which is preliminary data.</text>
</comment>
<keyword evidence="1 3" id="KW-0413">Isomerase</keyword>
<evidence type="ECO:0000256" key="1">
    <source>
        <dbReference type="ARBA" id="ARBA00023235"/>
    </source>
</evidence>
<reference evidence="3 4" key="1">
    <citation type="journal article" date="2021" name="ISME Commun">
        <title>Automated analysis of genomic sequences facilitates high-throughput and comprehensive description of bacteria.</title>
        <authorList>
            <person name="Hitch T.C.A."/>
        </authorList>
    </citation>
    <scope>NUCLEOTIDE SEQUENCE [LARGE SCALE GENOMIC DNA]</scope>
    <source>
        <strain evidence="4">f_CCE</strain>
    </source>
</reference>
<dbReference type="Pfam" id="PF01131">
    <property type="entry name" value="Topoisom_bac"/>
    <property type="match status" value="1"/>
</dbReference>
<feature type="domain" description="Topo IA-type catalytic" evidence="2">
    <location>
        <begin position="1"/>
        <end position="103"/>
    </location>
</feature>
<dbReference type="SUPFAM" id="SSF56712">
    <property type="entry name" value="Prokaryotic type I DNA topoisomerase"/>
    <property type="match status" value="1"/>
</dbReference>
<gene>
    <name evidence="3" type="ORF">OCV69_04950</name>
</gene>
<dbReference type="Proteomes" id="UP001652395">
    <property type="component" value="Unassembled WGS sequence"/>
</dbReference>
<evidence type="ECO:0000313" key="3">
    <source>
        <dbReference type="EMBL" id="MCU6799287.1"/>
    </source>
</evidence>
<dbReference type="Gene3D" id="1.10.460.10">
    <property type="entry name" value="Topoisomerase I, domain 2"/>
    <property type="match status" value="1"/>
</dbReference>
<sequence>MESASSDEFPAGVERKGIGTPATRAAIIEKLVQKGFIERRGDKKTKYLCSTDKGNALVTVVPEQIQSPSMTADWEEKLLKIEHGEYDSDAFMGEISSMVSGLVKTYEAVKGADVLMQPERKVIGSCPACGSDVCETAKGWFCRDKSCKFALWKENRFFQTLGKQMTEELAKQLVNRGKARLTHCYSRKSNRYYDTTVHVETGEDGAAAFKLEFGGKK</sequence>
<dbReference type="InterPro" id="IPR023405">
    <property type="entry name" value="Topo_IA_core_domain"/>
</dbReference>
<evidence type="ECO:0000259" key="2">
    <source>
        <dbReference type="PROSITE" id="PS52039"/>
    </source>
</evidence>